<dbReference type="AlphaFoldDB" id="A0A2A6B2T2"/>
<accession>A0A2A6B2T2</accession>
<protein>
    <submittedName>
        <fullName evidence="1">Esterase</fullName>
    </submittedName>
</protein>
<keyword evidence="2" id="KW-1185">Reference proteome</keyword>
<dbReference type="PANTHER" id="PTHR44590:SF3">
    <property type="entry name" value="CARBOXYLESTERASE TYPE B DOMAIN-CONTAINING PROTEIN"/>
    <property type="match status" value="1"/>
</dbReference>
<dbReference type="Gene3D" id="3.40.50.1820">
    <property type="entry name" value="alpha/beta hydrolase"/>
    <property type="match status" value="2"/>
</dbReference>
<dbReference type="Pfam" id="PF00135">
    <property type="entry name" value="COesterase"/>
    <property type="match status" value="2"/>
</dbReference>
<dbReference type="PANTHER" id="PTHR44590">
    <property type="entry name" value="CARBOXYLIC ESTER HYDROLASE-RELATED"/>
    <property type="match status" value="1"/>
</dbReference>
<accession>A0A8R1U6X5</accession>
<reference evidence="2" key="1">
    <citation type="journal article" date="2008" name="Nat. Genet.">
        <title>The Pristionchus pacificus genome provides a unique perspective on nematode lifestyle and parasitism.</title>
        <authorList>
            <person name="Dieterich C."/>
            <person name="Clifton S.W."/>
            <person name="Schuster L.N."/>
            <person name="Chinwalla A."/>
            <person name="Delehaunty K."/>
            <person name="Dinkelacker I."/>
            <person name="Fulton L."/>
            <person name="Fulton R."/>
            <person name="Godfrey J."/>
            <person name="Minx P."/>
            <person name="Mitreva M."/>
            <person name="Roeseler W."/>
            <person name="Tian H."/>
            <person name="Witte H."/>
            <person name="Yang S.P."/>
            <person name="Wilson R.K."/>
            <person name="Sommer R.J."/>
        </authorList>
    </citation>
    <scope>NUCLEOTIDE SEQUENCE [LARGE SCALE GENOMIC DNA]</scope>
    <source>
        <strain evidence="2">PS312</strain>
    </source>
</reference>
<sequence length="488" mass="53919">MPADCPPPSRIVMTTHGKVQGRRLVHAGDRQVDAFQGIPFAAPPIGELRFKKPQPPAPWAGVRETKKFAPRCIQVPFPGLLEDELHGEMSEDCLYLNVFTPCWEAPEEGFPVMVFIHGGAFVFGEASSYGDIGICENIASRGIVFVTIQYRLGYLGFLSTECGQRKCGSAASQSAFDNSKVDTVVHFTLYLVDRAGERVCNMKRRWYHISSSTSDLFHKAICMAGTAECRSATRSCSSMAAQSIRKAACLGVTEFANTQELLDKLRQIPAEKFAVSLFEAPTRGDRIDFGANFIIKETCPCLDGDFLPESLDALRAKATPKPLLNGVTKEEGLFLMPGRRSTLEGLQETLQYVTLDCTKQDAMKKELCSCFVGDAKPEDPACIRAQAGMVADSIFVAGHLELCRKTVAIQTEPIYLYVFEHFTGPSILGAFNPNGWDDSVNDLSVPWKPITKENPALNYVFTSNEPMMSNDLFEGRTAAFIEIHRRHK</sequence>
<dbReference type="Proteomes" id="UP000005239">
    <property type="component" value="Unassembled WGS sequence"/>
</dbReference>
<dbReference type="InterPro" id="IPR029058">
    <property type="entry name" value="AB_hydrolase_fold"/>
</dbReference>
<name>A0A2A6B2T2_PRIPA</name>
<dbReference type="InterPro" id="IPR019819">
    <property type="entry name" value="Carboxylesterase_B_CS"/>
</dbReference>
<dbReference type="EnsemblMetazoa" id="PPA03767.1">
    <property type="protein sequence ID" value="PPA03767.1"/>
    <property type="gene ID" value="WBGene00093321"/>
</dbReference>
<dbReference type="PROSITE" id="PS00941">
    <property type="entry name" value="CARBOXYLESTERASE_B_2"/>
    <property type="match status" value="1"/>
</dbReference>
<dbReference type="OrthoDB" id="3200163at2759"/>
<reference evidence="1" key="2">
    <citation type="submission" date="2022-06" db="UniProtKB">
        <authorList>
            <consortium name="EnsemblMetazoa"/>
        </authorList>
    </citation>
    <scope>IDENTIFICATION</scope>
    <source>
        <strain evidence="1">PS312</strain>
    </source>
</reference>
<organism evidence="1 2">
    <name type="scientific">Pristionchus pacificus</name>
    <name type="common">Parasitic nematode worm</name>
    <dbReference type="NCBI Taxonomy" id="54126"/>
    <lineage>
        <taxon>Eukaryota</taxon>
        <taxon>Metazoa</taxon>
        <taxon>Ecdysozoa</taxon>
        <taxon>Nematoda</taxon>
        <taxon>Chromadorea</taxon>
        <taxon>Rhabditida</taxon>
        <taxon>Rhabditina</taxon>
        <taxon>Diplogasteromorpha</taxon>
        <taxon>Diplogasteroidea</taxon>
        <taxon>Neodiplogasteridae</taxon>
        <taxon>Pristionchus</taxon>
    </lineage>
</organism>
<proteinExistence type="predicted"/>
<evidence type="ECO:0000313" key="2">
    <source>
        <dbReference type="Proteomes" id="UP000005239"/>
    </source>
</evidence>
<dbReference type="SUPFAM" id="SSF53474">
    <property type="entry name" value="alpha/beta-Hydrolases"/>
    <property type="match status" value="1"/>
</dbReference>
<dbReference type="InterPro" id="IPR002018">
    <property type="entry name" value="CarbesteraseB"/>
</dbReference>
<gene>
    <name evidence="1" type="primary">WBGene00093321</name>
</gene>
<evidence type="ECO:0000313" key="1">
    <source>
        <dbReference type="EnsemblMetazoa" id="PPA03767.1"/>
    </source>
</evidence>